<sequence length="695" mass="78163">MAAMQQTIERLRETFIQHEVLARRPEIIAIFLGGSQLYNPQGDNQRDWDGAIIVNTKHDIFTLVNDHRQDLMDLIGMETEECPTTEFQVPYPSSPLWSKFDAVRFAGLGKSSEKRGVKIMSWEYFSQGRTSLNIFSYKDRRTYINVRPSPSGLLPFGIINQASTLPDRSVILHDQLVFPTSETSDKHLGQAIFGVTADLLVSAACLVGREPYGLEVKRKILEHYALVAGQQASFATLARCCRFSSPYKQWLSEELGDLQPVGVPIGPELHDFPSSTDQPIMSFAHADRAQISVHEDFSECAKVLPVEVCWQFDEGLASQHHGDQSLFAARSEQYTSTIGETEIFCKQPLSALWAEDEIEGALLTSNFYPRVQIPRMSISGLLLYPLFQGKAESEIRLSYIKEGRSNWDTAESLLYLELVKAEDTLRGYKKSLAQSKEIDSGSDYKIQRLFHSRLVDDVRLREYYGPGIQLMGNTIPFDEFLGMQWKINGVHYPPLRKLLDATCEVVKPGGPQISSCPVLFGHGDAHGGNIMMSSEPSPHSSPEVLFVDFEVSGFHPVMLDLAKPLYMDVFFESFYMDLIPSGDRPKVEYQIAENTLVVDFTPDVDWLSQAILDIKMRYLIQPLCEEIRDKLNMSLEDNVPLLSSALFLCASLAKNFAKDEEGFLLSFAIGITLAGAKSWSDLYSRFEKLGFKAST</sequence>
<reference evidence="1 2" key="1">
    <citation type="journal article" date="2022" name="New Phytol.">
        <title>Ecological generalism drives hyperdiversity of secondary metabolite gene clusters in xylarialean endophytes.</title>
        <authorList>
            <person name="Franco M.E.E."/>
            <person name="Wisecaver J.H."/>
            <person name="Arnold A.E."/>
            <person name="Ju Y.M."/>
            <person name="Slot J.C."/>
            <person name="Ahrendt S."/>
            <person name="Moore L.P."/>
            <person name="Eastman K.E."/>
            <person name="Scott K."/>
            <person name="Konkel Z."/>
            <person name="Mondo S.J."/>
            <person name="Kuo A."/>
            <person name="Hayes R.D."/>
            <person name="Haridas S."/>
            <person name="Andreopoulos B."/>
            <person name="Riley R."/>
            <person name="LaButti K."/>
            <person name="Pangilinan J."/>
            <person name="Lipzen A."/>
            <person name="Amirebrahimi M."/>
            <person name="Yan J."/>
            <person name="Adam C."/>
            <person name="Keymanesh K."/>
            <person name="Ng V."/>
            <person name="Louie K."/>
            <person name="Northen T."/>
            <person name="Drula E."/>
            <person name="Henrissat B."/>
            <person name="Hsieh H.M."/>
            <person name="Youens-Clark K."/>
            <person name="Lutzoni F."/>
            <person name="Miadlikowska J."/>
            <person name="Eastwood D.C."/>
            <person name="Hamelin R.C."/>
            <person name="Grigoriev I.V."/>
            <person name="U'Ren J.M."/>
        </authorList>
    </citation>
    <scope>NUCLEOTIDE SEQUENCE [LARGE SCALE GENOMIC DNA]</scope>
    <source>
        <strain evidence="1 2">ER1909</strain>
    </source>
</reference>
<accession>A0ACC0D1C3</accession>
<proteinExistence type="predicted"/>
<gene>
    <name evidence="1" type="ORF">F4821DRAFT_270169</name>
</gene>
<organism evidence="1 2">
    <name type="scientific">Hypoxylon rubiginosum</name>
    <dbReference type="NCBI Taxonomy" id="110542"/>
    <lineage>
        <taxon>Eukaryota</taxon>
        <taxon>Fungi</taxon>
        <taxon>Dikarya</taxon>
        <taxon>Ascomycota</taxon>
        <taxon>Pezizomycotina</taxon>
        <taxon>Sordariomycetes</taxon>
        <taxon>Xylariomycetidae</taxon>
        <taxon>Xylariales</taxon>
        <taxon>Hypoxylaceae</taxon>
        <taxon>Hypoxylon</taxon>
    </lineage>
</organism>
<keyword evidence="2" id="KW-1185">Reference proteome</keyword>
<dbReference type="Proteomes" id="UP001497680">
    <property type="component" value="Unassembled WGS sequence"/>
</dbReference>
<evidence type="ECO:0000313" key="1">
    <source>
        <dbReference type="EMBL" id="KAI6086140.1"/>
    </source>
</evidence>
<protein>
    <submittedName>
        <fullName evidence="1">Uncharacterized protein</fullName>
    </submittedName>
</protein>
<name>A0ACC0D1C3_9PEZI</name>
<evidence type="ECO:0000313" key="2">
    <source>
        <dbReference type="Proteomes" id="UP001497680"/>
    </source>
</evidence>
<dbReference type="EMBL" id="MU394318">
    <property type="protein sequence ID" value="KAI6086140.1"/>
    <property type="molecule type" value="Genomic_DNA"/>
</dbReference>
<comment type="caution">
    <text evidence="1">The sequence shown here is derived from an EMBL/GenBank/DDBJ whole genome shotgun (WGS) entry which is preliminary data.</text>
</comment>